<evidence type="ECO:0000256" key="1">
    <source>
        <dbReference type="SAM" id="Phobius"/>
    </source>
</evidence>
<evidence type="ECO:0000313" key="2">
    <source>
        <dbReference type="EMBL" id="GJD97090.1"/>
    </source>
</evidence>
<keyword evidence="1" id="KW-1133">Transmembrane helix</keyword>
<organism evidence="2 3">
    <name type="scientific">Methylobacterium iners</name>
    <dbReference type="NCBI Taxonomy" id="418707"/>
    <lineage>
        <taxon>Bacteria</taxon>
        <taxon>Pseudomonadati</taxon>
        <taxon>Pseudomonadota</taxon>
        <taxon>Alphaproteobacteria</taxon>
        <taxon>Hyphomicrobiales</taxon>
        <taxon>Methylobacteriaceae</taxon>
        <taxon>Methylobacterium</taxon>
    </lineage>
</organism>
<comment type="caution">
    <text evidence="2">The sequence shown here is derived from an EMBL/GenBank/DDBJ whole genome shotgun (WGS) entry which is preliminary data.</text>
</comment>
<proteinExistence type="predicted"/>
<evidence type="ECO:0008006" key="4">
    <source>
        <dbReference type="Google" id="ProtNLM"/>
    </source>
</evidence>
<protein>
    <recommendedName>
        <fullName evidence="4">Major facilitator superfamily (MFS) profile domain-containing protein</fullName>
    </recommendedName>
</protein>
<keyword evidence="1" id="KW-0812">Transmembrane</keyword>
<reference evidence="2" key="1">
    <citation type="journal article" date="2021" name="Front. Microbiol.">
        <title>Comprehensive Comparative Genomics and Phenotyping of Methylobacterium Species.</title>
        <authorList>
            <person name="Alessa O."/>
            <person name="Ogura Y."/>
            <person name="Fujitani Y."/>
            <person name="Takami H."/>
            <person name="Hayashi T."/>
            <person name="Sahin N."/>
            <person name="Tani A."/>
        </authorList>
    </citation>
    <scope>NUCLEOTIDE SEQUENCE</scope>
    <source>
        <strain evidence="2">DSM 19015</strain>
    </source>
</reference>
<feature type="transmembrane region" description="Helical" evidence="1">
    <location>
        <begin position="35"/>
        <end position="53"/>
    </location>
</feature>
<dbReference type="Proteomes" id="UP001055125">
    <property type="component" value="Unassembled WGS sequence"/>
</dbReference>
<keyword evidence="1" id="KW-0472">Membrane</keyword>
<evidence type="ECO:0000313" key="3">
    <source>
        <dbReference type="Proteomes" id="UP001055125"/>
    </source>
</evidence>
<accession>A0ABQ4S3A4</accession>
<sequence length="62" mass="6660">MLVFAILFAALALLGSLVGLGLVGQPMGQHAITGYGWSLVINGLALSAFFLFLKRERAKQRL</sequence>
<gene>
    <name evidence="2" type="ORF">OCOJLMKI_4318</name>
</gene>
<dbReference type="EMBL" id="BPQP01000077">
    <property type="protein sequence ID" value="GJD97090.1"/>
    <property type="molecule type" value="Genomic_DNA"/>
</dbReference>
<keyword evidence="3" id="KW-1185">Reference proteome</keyword>
<dbReference type="RefSeq" id="WP_238246176.1">
    <property type="nucleotide sequence ID" value="NZ_BPQP01000077.1"/>
</dbReference>
<reference evidence="2" key="2">
    <citation type="submission" date="2021-08" db="EMBL/GenBank/DDBJ databases">
        <authorList>
            <person name="Tani A."/>
            <person name="Ola A."/>
            <person name="Ogura Y."/>
            <person name="Katsura K."/>
            <person name="Hayashi T."/>
        </authorList>
    </citation>
    <scope>NUCLEOTIDE SEQUENCE</scope>
    <source>
        <strain evidence="2">DSM 19015</strain>
    </source>
</reference>
<name>A0ABQ4S3A4_9HYPH</name>